<evidence type="ECO:0000313" key="4">
    <source>
        <dbReference type="RefSeq" id="XP_064076548.1"/>
    </source>
</evidence>
<name>A0A8B8IVZ3_VANTA</name>
<dbReference type="GeneID" id="113404154"/>
<organism evidence="2 3">
    <name type="scientific">Vanessa tameamea</name>
    <name type="common">Kamehameha butterfly</name>
    <dbReference type="NCBI Taxonomy" id="334116"/>
    <lineage>
        <taxon>Eukaryota</taxon>
        <taxon>Metazoa</taxon>
        <taxon>Ecdysozoa</taxon>
        <taxon>Arthropoda</taxon>
        <taxon>Hexapoda</taxon>
        <taxon>Insecta</taxon>
        <taxon>Pterygota</taxon>
        <taxon>Neoptera</taxon>
        <taxon>Endopterygota</taxon>
        <taxon>Lepidoptera</taxon>
        <taxon>Glossata</taxon>
        <taxon>Ditrysia</taxon>
        <taxon>Papilionoidea</taxon>
        <taxon>Nymphalidae</taxon>
        <taxon>Nymphalinae</taxon>
        <taxon>Vanessa</taxon>
    </lineage>
</organism>
<dbReference type="AlphaFoldDB" id="A0A8B8IVZ3"/>
<dbReference type="PANTHER" id="PTHR16442:SF1">
    <property type="entry name" value="RING FINGER PROTEIN 17"/>
    <property type="match status" value="1"/>
</dbReference>
<dbReference type="SUPFAM" id="SSF63748">
    <property type="entry name" value="Tudor/PWWP/MBT"/>
    <property type="match status" value="2"/>
</dbReference>
<sequence>MEEIERLVAKMSISSFEVESMHLVEVTHVINPLNFYVRPMKYRPIIQVMEYVEPKTNTKSFNVQDMVIFNVAYSCGGRKYIRGRVTRISQIESFLACDVFAIDYGFTEKLIPIEYMWECPLQLGHIPPLACDCQLANCYPLDLEGFSSDTIDAFKYYAGNEPVQIKVLSKKPNRVLVELVNSAIESISTLLAMHGYITLGHFCDAVAWNPIVGGKSIYFNFKELSVGETLHVRVQSGDSLNGFNVVEVSDYNKHLEEIGAITFYAKKDFYLSPLHFVPGRLVCVKNDRENIFERAFIKKVTRPYKKAIVQLVDWGRDEEYHIGKMKYMPAQCLKSPVVSLLCKSDESQAWDNGLDRFLTPGFEFNITIKSLGYQFEYPNTVDISPLVIPVNDDDEARALPA</sequence>
<dbReference type="Gene3D" id="2.30.30.140">
    <property type="match status" value="2"/>
</dbReference>
<gene>
    <name evidence="3 4" type="primary">LOC113404154</name>
</gene>
<dbReference type="RefSeq" id="XP_064076548.1">
    <property type="nucleotide sequence ID" value="XM_064220478.1"/>
</dbReference>
<protein>
    <submittedName>
        <fullName evidence="3 4">Uncharacterized protein LOC113404154</fullName>
    </submittedName>
</protein>
<proteinExistence type="predicted"/>
<dbReference type="GO" id="GO:0005737">
    <property type="term" value="C:cytoplasm"/>
    <property type="evidence" value="ECO:0007669"/>
    <property type="project" value="UniProtKB-ARBA"/>
</dbReference>
<dbReference type="Pfam" id="PF00567">
    <property type="entry name" value="TUDOR"/>
    <property type="match status" value="1"/>
</dbReference>
<keyword evidence="2" id="KW-1185">Reference proteome</keyword>
<evidence type="ECO:0000313" key="3">
    <source>
        <dbReference type="RefSeq" id="XP_026500737.1"/>
    </source>
</evidence>
<evidence type="ECO:0000313" key="2">
    <source>
        <dbReference type="Proteomes" id="UP001652626"/>
    </source>
</evidence>
<dbReference type="Gene3D" id="2.40.50.90">
    <property type="match status" value="1"/>
</dbReference>
<dbReference type="RefSeq" id="XP_026500737.1">
    <property type="nucleotide sequence ID" value="XM_026644952.1"/>
</dbReference>
<dbReference type="OrthoDB" id="407432at2759"/>
<dbReference type="InterPro" id="IPR035437">
    <property type="entry name" value="SNase_OB-fold_sf"/>
</dbReference>
<reference evidence="3" key="1">
    <citation type="submission" date="2025-04" db="UniProtKB">
        <authorList>
            <consortium name="RefSeq"/>
        </authorList>
    </citation>
    <scope>IDENTIFICATION</scope>
    <source>
        <tissue evidence="3">Thorax</tissue>
        <tissue evidence="4">Whole body</tissue>
    </source>
</reference>
<dbReference type="InterPro" id="IPR002999">
    <property type="entry name" value="Tudor"/>
</dbReference>
<dbReference type="PANTHER" id="PTHR16442">
    <property type="entry name" value="RING FINGER PROTEIN 17"/>
    <property type="match status" value="1"/>
</dbReference>
<dbReference type="Proteomes" id="UP001652626">
    <property type="component" value="Chromosome Z"/>
</dbReference>
<accession>A0A8B8IVZ3</accession>
<evidence type="ECO:0000259" key="1">
    <source>
        <dbReference type="Pfam" id="PF00567"/>
    </source>
</evidence>
<feature type="domain" description="Tudor" evidence="1">
    <location>
        <begin position="22"/>
        <end position="137"/>
    </location>
</feature>